<proteinExistence type="predicted"/>
<feature type="region of interest" description="Disordered" evidence="1">
    <location>
        <begin position="196"/>
        <end position="224"/>
    </location>
</feature>
<name>A0A078AJT6_STYLE</name>
<dbReference type="Proteomes" id="UP000039865">
    <property type="component" value="Unassembled WGS sequence"/>
</dbReference>
<accession>A0A078AJT6</accession>
<reference evidence="2 3" key="1">
    <citation type="submission" date="2014-06" db="EMBL/GenBank/DDBJ databases">
        <authorList>
            <person name="Swart Estienne"/>
        </authorList>
    </citation>
    <scope>NUCLEOTIDE SEQUENCE [LARGE SCALE GENOMIC DNA]</scope>
    <source>
        <strain evidence="2 3">130c</strain>
    </source>
</reference>
<sequence>MHQFLITSHEHYTDPILFQEKLKNQIHAIRQKKKSVDLGSSAFSNKRSSFDTQYRSKLLSMPYQVRQYQNSTFKSENDLINLDNVQYFINQCFSSQAPRKKPLPMTSVQTPMSNRNFKIPKKIVQINEELQYEQEMPQLRFRIPNEDEPERKDAPREIHEHLESSNVLDKTSLLDRKELQMLKLQRKITTFRRESKMSLSQFHRNSPRNRRRESSNSSQYEFTPKSQNERWIELDGLKTDDLIKKFETLIKDKLFYQDLFKLGFNLQSLDKSLKILNQEQKMILINCILDLLFRTDKLKHAFPPLKMQQFKKQNARPYDFKEKEFQVAFGGGGEDESNLANQLRESQLFKRGIKVSESINKRKITSRFSNIQKSLDVIEQNKLNSKLK</sequence>
<organism evidence="2 3">
    <name type="scientific">Stylonychia lemnae</name>
    <name type="common">Ciliate</name>
    <dbReference type="NCBI Taxonomy" id="5949"/>
    <lineage>
        <taxon>Eukaryota</taxon>
        <taxon>Sar</taxon>
        <taxon>Alveolata</taxon>
        <taxon>Ciliophora</taxon>
        <taxon>Intramacronucleata</taxon>
        <taxon>Spirotrichea</taxon>
        <taxon>Stichotrichia</taxon>
        <taxon>Sporadotrichida</taxon>
        <taxon>Oxytrichidae</taxon>
        <taxon>Stylonychinae</taxon>
        <taxon>Stylonychia</taxon>
    </lineage>
</organism>
<evidence type="ECO:0000313" key="3">
    <source>
        <dbReference type="Proteomes" id="UP000039865"/>
    </source>
</evidence>
<dbReference type="OrthoDB" id="10671928at2759"/>
<gene>
    <name evidence="2" type="primary">Contig10678.g11412</name>
    <name evidence="2" type="ORF">STYLEM_10081</name>
</gene>
<feature type="region of interest" description="Disordered" evidence="1">
    <location>
        <begin position="142"/>
        <end position="162"/>
    </location>
</feature>
<evidence type="ECO:0000256" key="1">
    <source>
        <dbReference type="SAM" id="MobiDB-lite"/>
    </source>
</evidence>
<dbReference type="InParanoid" id="A0A078AJT6"/>
<dbReference type="EMBL" id="CCKQ01009579">
    <property type="protein sequence ID" value="CDW81073.1"/>
    <property type="molecule type" value="Genomic_DNA"/>
</dbReference>
<evidence type="ECO:0000313" key="2">
    <source>
        <dbReference type="EMBL" id="CDW81073.1"/>
    </source>
</evidence>
<protein>
    <submittedName>
        <fullName evidence="2">Uncharacterized protein</fullName>
    </submittedName>
</protein>
<keyword evidence="3" id="KW-1185">Reference proteome</keyword>
<dbReference type="AlphaFoldDB" id="A0A078AJT6"/>
<feature type="compositionally biased region" description="Basic and acidic residues" evidence="1">
    <location>
        <begin position="143"/>
        <end position="162"/>
    </location>
</feature>